<accession>A0A0F6YMV6</accession>
<dbReference type="SUPFAM" id="SSF48452">
    <property type="entry name" value="TPR-like"/>
    <property type="match status" value="1"/>
</dbReference>
<evidence type="ECO:0000313" key="2">
    <source>
        <dbReference type="EMBL" id="AKF11170.1"/>
    </source>
</evidence>
<protein>
    <submittedName>
        <fullName evidence="2">Uncharacterized protein</fullName>
    </submittedName>
</protein>
<feature type="compositionally biased region" description="Low complexity" evidence="1">
    <location>
        <begin position="491"/>
        <end position="508"/>
    </location>
</feature>
<feature type="region of interest" description="Disordered" evidence="1">
    <location>
        <begin position="481"/>
        <end position="511"/>
    </location>
</feature>
<organism evidence="2 3">
    <name type="scientific">Sandaracinus amylolyticus</name>
    <dbReference type="NCBI Taxonomy" id="927083"/>
    <lineage>
        <taxon>Bacteria</taxon>
        <taxon>Pseudomonadati</taxon>
        <taxon>Myxococcota</taxon>
        <taxon>Polyangia</taxon>
        <taxon>Polyangiales</taxon>
        <taxon>Sandaracinaceae</taxon>
        <taxon>Sandaracinus</taxon>
    </lineage>
</organism>
<reference evidence="2 3" key="1">
    <citation type="submission" date="2015-03" db="EMBL/GenBank/DDBJ databases">
        <title>Genome assembly of Sandaracinus amylolyticus DSM 53668.</title>
        <authorList>
            <person name="Sharma G."/>
            <person name="Subramanian S."/>
        </authorList>
    </citation>
    <scope>NUCLEOTIDE SEQUENCE [LARGE SCALE GENOMIC DNA]</scope>
    <source>
        <strain evidence="2 3">DSM 53668</strain>
    </source>
</reference>
<feature type="compositionally biased region" description="Basic and acidic residues" evidence="1">
    <location>
        <begin position="297"/>
        <end position="313"/>
    </location>
</feature>
<dbReference type="STRING" id="927083.DB32_008319"/>
<feature type="region of interest" description="Disordered" evidence="1">
    <location>
        <begin position="257"/>
        <end position="346"/>
    </location>
</feature>
<evidence type="ECO:0000256" key="1">
    <source>
        <dbReference type="SAM" id="MobiDB-lite"/>
    </source>
</evidence>
<name>A0A0F6YMV6_9BACT</name>
<gene>
    <name evidence="2" type="ORF">DB32_008319</name>
</gene>
<dbReference type="EMBL" id="CP011125">
    <property type="protein sequence ID" value="AKF11170.1"/>
    <property type="molecule type" value="Genomic_DNA"/>
</dbReference>
<feature type="compositionally biased region" description="Low complexity" evidence="1">
    <location>
        <begin position="415"/>
        <end position="437"/>
    </location>
</feature>
<dbReference type="AlphaFoldDB" id="A0A0F6YMV6"/>
<dbReference type="KEGG" id="samy:DB32_008319"/>
<proteinExistence type="predicted"/>
<feature type="region of interest" description="Disordered" evidence="1">
    <location>
        <begin position="412"/>
        <end position="450"/>
    </location>
</feature>
<keyword evidence="3" id="KW-1185">Reference proteome</keyword>
<dbReference type="Proteomes" id="UP000034883">
    <property type="component" value="Chromosome"/>
</dbReference>
<sequence>MVLFDSWVRLTESTDSGLGRGAVFEGLRCVLVSGCPGHADELAQELRARGSLVVVCGREGDGLTRATALDPQVVLLDETPDGSSQDLWERLGREPALRGARPVRFRWAQLRRTASAPLDVEAIALRIAPVMQTHHAFWRSAAAGHGFEAALDRIGSVGSLVRLLASGAGTLRGVIASVAGDAEIVAVDGLVVAARWTPHGEGASLEGLAALAIALDVEHGIVAVDRLERPFEANVVLPVDEAIARARSAVGDGIDLARTSPLIEPRGARSEPPRRASSRPPPRPSREQLAELLRGQARGDEATREELPHDALRRQGAPGVEHDEADDAAEGRKPRRVASGTRLRASRDEPWLGVEAQATRRMLVLVGDDDPTTPIASSARQALAARTVDEDATTPIASAMRDALTARIAEEDTLAAPPAAPVEEATTPDVPPESELLPEPPRPRDDARTRRRSALAIGITCVGALATPVIVATGIALATRTSAPPPPAAPAPTAVVAPPERAPVVSPPRRVEPRRPAIAAPAPEQEVALDQDLTERRRRSDALVAAARRHLDDGDRDGAESRLLEAHRIAPFNPHPSAALARIYADEGRIDLARRWIDRAIDLRPRRTQYRAFRRALDR</sequence>
<dbReference type="Gene3D" id="1.25.40.10">
    <property type="entry name" value="Tetratricopeptide repeat domain"/>
    <property type="match status" value="1"/>
</dbReference>
<dbReference type="InterPro" id="IPR011990">
    <property type="entry name" value="TPR-like_helical_dom_sf"/>
</dbReference>
<dbReference type="Pfam" id="PF14559">
    <property type="entry name" value="TPR_19"/>
    <property type="match status" value="1"/>
</dbReference>
<evidence type="ECO:0000313" key="3">
    <source>
        <dbReference type="Proteomes" id="UP000034883"/>
    </source>
</evidence>